<organism evidence="1 2">
    <name type="scientific">Enhygromyxa salina</name>
    <dbReference type="NCBI Taxonomy" id="215803"/>
    <lineage>
        <taxon>Bacteria</taxon>
        <taxon>Pseudomonadati</taxon>
        <taxon>Myxococcota</taxon>
        <taxon>Polyangia</taxon>
        <taxon>Nannocystales</taxon>
        <taxon>Nannocystaceae</taxon>
        <taxon>Enhygromyxa</taxon>
    </lineage>
</organism>
<protein>
    <recommendedName>
        <fullName evidence="3">Peroxiredoxin family protein</fullName>
    </recommendedName>
</protein>
<sequence length="155" mass="17223">MLHNDHEALLAALLVANGAATRGMQTSLFFTFWGLNLLRGDHPNPTLPREKLKLSQRLVKRMMPKGPTHQKLGKLHFGGLGKQMLASIMRSQNILGLPELMRSAQDLGVGFIVCTMTMSVMGITKRDLYPYPNLEFGGVATFVERARESSINLVF</sequence>
<evidence type="ECO:0000313" key="2">
    <source>
        <dbReference type="Proteomes" id="UP000237968"/>
    </source>
</evidence>
<dbReference type="InterPro" id="IPR027396">
    <property type="entry name" value="DsrEFH-like"/>
</dbReference>
<dbReference type="PANTHER" id="PTHR34655:SF2">
    <property type="entry name" value="PEROXIREDOXIN FAMILY PROTEIN"/>
    <property type="match status" value="1"/>
</dbReference>
<dbReference type="InterPro" id="IPR032836">
    <property type="entry name" value="DsrE2-like"/>
</dbReference>
<dbReference type="PANTHER" id="PTHR34655">
    <property type="entry name" value="CONSERVED WITHIN P. AEROPHILUM"/>
    <property type="match status" value="1"/>
</dbReference>
<dbReference type="Gene3D" id="3.40.1260.10">
    <property type="entry name" value="DsrEFH-like"/>
    <property type="match status" value="1"/>
</dbReference>
<accession>A0A2S9XEN2</accession>
<dbReference type="Pfam" id="PF13686">
    <property type="entry name" value="DrsE_2"/>
    <property type="match status" value="1"/>
</dbReference>
<reference evidence="1 2" key="1">
    <citation type="submission" date="2018-03" db="EMBL/GenBank/DDBJ databases">
        <title>Draft Genome Sequences of the Obligatory Marine Myxobacteria Enhygromyxa salina SWB005.</title>
        <authorList>
            <person name="Poehlein A."/>
            <person name="Moghaddam J.A."/>
            <person name="Harms H."/>
            <person name="Alanjari M."/>
            <person name="Koenig G.M."/>
            <person name="Daniel R."/>
            <person name="Schaeberle T.F."/>
        </authorList>
    </citation>
    <scope>NUCLEOTIDE SEQUENCE [LARGE SCALE GENOMIC DNA]</scope>
    <source>
        <strain evidence="1 2">SWB005</strain>
    </source>
</reference>
<comment type="caution">
    <text evidence="1">The sequence shown here is derived from an EMBL/GenBank/DDBJ whole genome shotgun (WGS) entry which is preliminary data.</text>
</comment>
<dbReference type="AlphaFoldDB" id="A0A2S9XEN2"/>
<name>A0A2S9XEN2_9BACT</name>
<gene>
    <name evidence="1" type="ORF">ENSA5_56330</name>
</gene>
<evidence type="ECO:0008006" key="3">
    <source>
        <dbReference type="Google" id="ProtNLM"/>
    </source>
</evidence>
<dbReference type="EMBL" id="PVNK01000245">
    <property type="protein sequence ID" value="PRP91319.1"/>
    <property type="molecule type" value="Genomic_DNA"/>
</dbReference>
<proteinExistence type="predicted"/>
<dbReference type="Proteomes" id="UP000237968">
    <property type="component" value="Unassembled WGS sequence"/>
</dbReference>
<keyword evidence="2" id="KW-1185">Reference proteome</keyword>
<evidence type="ECO:0000313" key="1">
    <source>
        <dbReference type="EMBL" id="PRP91319.1"/>
    </source>
</evidence>
<dbReference type="SUPFAM" id="SSF75169">
    <property type="entry name" value="DsrEFH-like"/>
    <property type="match status" value="1"/>
</dbReference>